<reference evidence="8" key="1">
    <citation type="submission" date="2020-10" db="EMBL/GenBank/DDBJ databases">
        <authorList>
            <person name="Gilroy R."/>
        </authorList>
    </citation>
    <scope>NUCLEOTIDE SEQUENCE</scope>
    <source>
        <strain evidence="8">21143</strain>
    </source>
</reference>
<dbReference type="FunFam" id="3.40.50.300:FF:000011">
    <property type="entry name" value="Putative ABC transporter ATP-binding component"/>
    <property type="match status" value="1"/>
</dbReference>
<evidence type="ECO:0000256" key="4">
    <source>
        <dbReference type="ARBA" id="ARBA00061551"/>
    </source>
</evidence>
<dbReference type="PROSITE" id="PS00211">
    <property type="entry name" value="ABC_TRANSPORTER_1"/>
    <property type="match status" value="2"/>
</dbReference>
<accession>A0A9D1GF61</accession>
<evidence type="ECO:0000256" key="6">
    <source>
        <dbReference type="SAM" id="Coils"/>
    </source>
</evidence>
<comment type="caution">
    <text evidence="8">The sequence shown here is derived from an EMBL/GenBank/DDBJ whole genome shotgun (WGS) entry which is preliminary data.</text>
</comment>
<dbReference type="SUPFAM" id="SSF52540">
    <property type="entry name" value="P-loop containing nucleoside triphosphate hydrolases"/>
    <property type="match status" value="2"/>
</dbReference>
<keyword evidence="1" id="KW-0677">Repeat</keyword>
<gene>
    <name evidence="8" type="ORF">IAD06_03125</name>
</gene>
<feature type="coiled-coil region" evidence="6">
    <location>
        <begin position="572"/>
        <end position="606"/>
    </location>
</feature>
<proteinExistence type="inferred from homology"/>
<sequence length="655" mass="74395">MISIEGLTVEFGGFTLLDKITYVINKKDRIALVGKNGAGKSTMLKIIAGLQQPSAGSVNMPKDITIGYLPQQMQLSDSRTVTEEAALAFSHIQEMQERLDQMNTELAERTDYESDSYQELIDRISQVSEQLALSGNGNYQAEIEKTLLGLGFLRSDFNRSTSEFSGGWRMRIELAKLLLQRPDVLLLDEPTNHLDIESIQWLEMFLSTRANAVVLVSHDRAFIDNVTNRTIEISLGHIYDYRVNYSKYVQLRAERLEQQQRAFENQQKQIQDTEAFIERFRYKATKSVQVQSRIKQLEKIERIEVDEVDNSRLRLRFPPAPRSGDYPVIAKNMGKSYGDHVVFAHADFTIKRGEKVAFVGKNGEGKSTLVKCIMGEIPYDGELKIGHNVKIGYFAQNQAQLLDESVTVFDTIDRVAVGDIRTKIRDILGAFMFGGEASEKKVKVLSGGEKTRLAMIRLLLEPVNLLILDEPTNHLDMRTKDVLKQALKDFDGTLIVVSHDREFLDGLVSKVYEFGQQKVREHLGGIYDFLEAKKMASLKELEVKSRSQDRSQIPAEKTSTSTVENKLSFEARKEWQRKLKRQERAVADTEQRLAKLDTEISAIEARLATPEGMADIDLCMKHGTLKKDAEALTELWVEQTDILEKMRKEVSVSEK</sequence>
<dbReference type="PANTHER" id="PTHR42855">
    <property type="entry name" value="ABC TRANSPORTER ATP-BINDING SUBUNIT"/>
    <property type="match status" value="1"/>
</dbReference>
<dbReference type="InterPro" id="IPR032781">
    <property type="entry name" value="ABC_tran_Xtn"/>
</dbReference>
<evidence type="ECO:0000259" key="7">
    <source>
        <dbReference type="PROSITE" id="PS50893"/>
    </source>
</evidence>
<evidence type="ECO:0000313" key="9">
    <source>
        <dbReference type="Proteomes" id="UP000886722"/>
    </source>
</evidence>
<dbReference type="Gene3D" id="3.40.50.300">
    <property type="entry name" value="P-loop containing nucleotide triphosphate hydrolases"/>
    <property type="match status" value="2"/>
</dbReference>
<organism evidence="8 9">
    <name type="scientific">Candidatus Caccoplasma intestinavium</name>
    <dbReference type="NCBI Taxonomy" id="2840716"/>
    <lineage>
        <taxon>Bacteria</taxon>
        <taxon>Pseudomonadati</taxon>
        <taxon>Bacteroidota</taxon>
        <taxon>Bacteroidia</taxon>
        <taxon>Bacteroidales</taxon>
        <taxon>Bacteroidaceae</taxon>
        <taxon>Bacteroidaceae incertae sedis</taxon>
        <taxon>Candidatus Caccoplasma</taxon>
    </lineage>
</organism>
<dbReference type="Pfam" id="PF12848">
    <property type="entry name" value="ABC_tran_Xtn"/>
    <property type="match status" value="1"/>
</dbReference>
<name>A0A9D1GF61_9BACT</name>
<dbReference type="GO" id="GO:0016887">
    <property type="term" value="F:ATP hydrolysis activity"/>
    <property type="evidence" value="ECO:0007669"/>
    <property type="project" value="InterPro"/>
</dbReference>
<keyword evidence="3 8" id="KW-0067">ATP-binding</keyword>
<feature type="domain" description="ABC transporter" evidence="7">
    <location>
        <begin position="328"/>
        <end position="541"/>
    </location>
</feature>
<evidence type="ECO:0000313" key="8">
    <source>
        <dbReference type="EMBL" id="HIT39019.1"/>
    </source>
</evidence>
<dbReference type="GO" id="GO:0005524">
    <property type="term" value="F:ATP binding"/>
    <property type="evidence" value="ECO:0007669"/>
    <property type="project" value="UniProtKB-KW"/>
</dbReference>
<dbReference type="InterPro" id="IPR003439">
    <property type="entry name" value="ABC_transporter-like_ATP-bd"/>
</dbReference>
<evidence type="ECO:0000256" key="2">
    <source>
        <dbReference type="ARBA" id="ARBA00022741"/>
    </source>
</evidence>
<dbReference type="InterPro" id="IPR017871">
    <property type="entry name" value="ABC_transporter-like_CS"/>
</dbReference>
<evidence type="ECO:0000256" key="3">
    <source>
        <dbReference type="ARBA" id="ARBA00022840"/>
    </source>
</evidence>
<dbReference type="PANTHER" id="PTHR42855:SF2">
    <property type="entry name" value="DRUG RESISTANCE ABC TRANSPORTER,ATP-BINDING PROTEIN"/>
    <property type="match status" value="1"/>
</dbReference>
<dbReference type="EMBL" id="DVKT01000022">
    <property type="protein sequence ID" value="HIT39019.1"/>
    <property type="molecule type" value="Genomic_DNA"/>
</dbReference>
<reference evidence="8" key="2">
    <citation type="journal article" date="2021" name="PeerJ">
        <title>Extensive microbial diversity within the chicken gut microbiome revealed by metagenomics and culture.</title>
        <authorList>
            <person name="Gilroy R."/>
            <person name="Ravi A."/>
            <person name="Getino M."/>
            <person name="Pursley I."/>
            <person name="Horton D.L."/>
            <person name="Alikhan N.F."/>
            <person name="Baker D."/>
            <person name="Gharbi K."/>
            <person name="Hall N."/>
            <person name="Watson M."/>
            <person name="Adriaenssens E.M."/>
            <person name="Foster-Nyarko E."/>
            <person name="Jarju S."/>
            <person name="Secka A."/>
            <person name="Antonio M."/>
            <person name="Oren A."/>
            <person name="Chaudhuri R.R."/>
            <person name="La Ragione R."/>
            <person name="Hildebrand F."/>
            <person name="Pallen M.J."/>
        </authorList>
    </citation>
    <scope>NUCLEOTIDE SEQUENCE</scope>
    <source>
        <strain evidence="8">21143</strain>
    </source>
</reference>
<feature type="domain" description="ABC transporter" evidence="7">
    <location>
        <begin position="2"/>
        <end position="260"/>
    </location>
</feature>
<dbReference type="PROSITE" id="PS50893">
    <property type="entry name" value="ABC_TRANSPORTER_2"/>
    <property type="match status" value="2"/>
</dbReference>
<dbReference type="InterPro" id="IPR051309">
    <property type="entry name" value="ABCF_ATPase"/>
</dbReference>
<dbReference type="CDD" id="cd03221">
    <property type="entry name" value="ABCF_EF-3"/>
    <property type="match status" value="2"/>
</dbReference>
<dbReference type="Proteomes" id="UP000886722">
    <property type="component" value="Unassembled WGS sequence"/>
</dbReference>
<dbReference type="InterPro" id="IPR027417">
    <property type="entry name" value="P-loop_NTPase"/>
</dbReference>
<dbReference type="AlphaFoldDB" id="A0A9D1GF61"/>
<keyword evidence="2" id="KW-0547">Nucleotide-binding</keyword>
<keyword evidence="6" id="KW-0175">Coiled coil</keyword>
<protein>
    <recommendedName>
        <fullName evidence="5">Probable ATP-binding protein YbiT</fullName>
    </recommendedName>
</protein>
<dbReference type="Pfam" id="PF00005">
    <property type="entry name" value="ABC_tran"/>
    <property type="match status" value="2"/>
</dbReference>
<dbReference type="InterPro" id="IPR003593">
    <property type="entry name" value="AAA+_ATPase"/>
</dbReference>
<dbReference type="SMART" id="SM00382">
    <property type="entry name" value="AAA"/>
    <property type="match status" value="2"/>
</dbReference>
<dbReference type="FunFam" id="3.40.50.300:FF:000070">
    <property type="entry name" value="Putative ABC transporter ATP-binding component"/>
    <property type="match status" value="1"/>
</dbReference>
<evidence type="ECO:0000256" key="5">
    <source>
        <dbReference type="ARBA" id="ARBA00074044"/>
    </source>
</evidence>
<comment type="similarity">
    <text evidence="4">Belongs to the ABC transporter superfamily. ABCF family. YbiT subfamily.</text>
</comment>
<evidence type="ECO:0000256" key="1">
    <source>
        <dbReference type="ARBA" id="ARBA00022737"/>
    </source>
</evidence>